<keyword evidence="5 8" id="KW-0560">Oxidoreductase</keyword>
<evidence type="ECO:0000313" key="9">
    <source>
        <dbReference type="Proteomes" id="UP000706525"/>
    </source>
</evidence>
<feature type="domain" description="Enoyl reductase (ER)" evidence="7">
    <location>
        <begin position="16"/>
        <end position="337"/>
    </location>
</feature>
<keyword evidence="3 6" id="KW-0479">Metal-binding</keyword>
<organism evidence="8 9">
    <name type="scientific">Cupriavidus pampae</name>
    <dbReference type="NCBI Taxonomy" id="659251"/>
    <lineage>
        <taxon>Bacteria</taxon>
        <taxon>Pseudomonadati</taxon>
        <taxon>Pseudomonadota</taxon>
        <taxon>Betaproteobacteria</taxon>
        <taxon>Burkholderiales</taxon>
        <taxon>Burkholderiaceae</taxon>
        <taxon>Cupriavidus</taxon>
    </lineage>
</organism>
<dbReference type="Gene3D" id="3.40.50.720">
    <property type="entry name" value="NAD(P)-binding Rossmann-like Domain"/>
    <property type="match status" value="1"/>
</dbReference>
<dbReference type="RefSeq" id="WP_223992394.1">
    <property type="nucleotide sequence ID" value="NZ_CAJZAG010000009.1"/>
</dbReference>
<dbReference type="PANTHER" id="PTHR42940:SF7">
    <property type="entry name" value="ALCOHOL DEHYDROGENASE-LIKE N-TERMINAL DOMAIN-CONTAINING PROTEIN"/>
    <property type="match status" value="1"/>
</dbReference>
<dbReference type="GO" id="GO:0004022">
    <property type="term" value="F:alcohol dehydrogenase (NAD+) activity"/>
    <property type="evidence" value="ECO:0007669"/>
    <property type="project" value="UniProtKB-EC"/>
</dbReference>
<accession>A0ABM8XJA1</accession>
<protein>
    <submittedName>
        <fullName evidence="8">Alcohol dehydrogenase</fullName>
        <ecNumber evidence="8">1.1.1.1</ecNumber>
    </submittedName>
</protein>
<evidence type="ECO:0000259" key="7">
    <source>
        <dbReference type="SMART" id="SM00829"/>
    </source>
</evidence>
<comment type="similarity">
    <text evidence="2 6">Belongs to the zinc-containing alcohol dehydrogenase family.</text>
</comment>
<dbReference type="SUPFAM" id="SSF50129">
    <property type="entry name" value="GroES-like"/>
    <property type="match status" value="1"/>
</dbReference>
<dbReference type="Proteomes" id="UP000706525">
    <property type="component" value="Unassembled WGS sequence"/>
</dbReference>
<sequence>MSNRTTYRAAVVIAPGKLKIVERPLPEPADGQVRIRVEACGVCHSDSATVEQPVPAGAPQRVPGHEVVGRIEAVGHGVEGWQIGQRVGVGFLAGEDRTCPSCRQGDIVNCQNPVITGMTTDGGYAEVMLAEARGLVRVPEDFDAAEAAPLLCAGLTTFNALRNAGARAGDLVAVQGLGGLGHLAVQFANRMGFRTAAIARGSDKADFARQLGAHHYIDADAGSVAQALQDLGGAKVVLGTAPSGKGMSEAVRGLGARGKLVVIAVPGDPISFQATDLVFGARSVTGTLTGTVYDNEQTLAFARLQDVRPLVETFALEEAQTAYDRMMRADVRFRAVLVMNPVQS</sequence>
<dbReference type="Pfam" id="PF08240">
    <property type="entry name" value="ADH_N"/>
    <property type="match status" value="1"/>
</dbReference>
<evidence type="ECO:0000256" key="4">
    <source>
        <dbReference type="ARBA" id="ARBA00022833"/>
    </source>
</evidence>
<dbReference type="SMART" id="SM00829">
    <property type="entry name" value="PKS_ER"/>
    <property type="match status" value="1"/>
</dbReference>
<evidence type="ECO:0000256" key="5">
    <source>
        <dbReference type="ARBA" id="ARBA00023002"/>
    </source>
</evidence>
<dbReference type="InterPro" id="IPR013149">
    <property type="entry name" value="ADH-like_C"/>
</dbReference>
<dbReference type="Gene3D" id="3.90.180.10">
    <property type="entry name" value="Medium-chain alcohol dehydrogenases, catalytic domain"/>
    <property type="match status" value="1"/>
</dbReference>
<dbReference type="EC" id="1.1.1.1" evidence="8"/>
<dbReference type="EMBL" id="CAJZAG010000009">
    <property type="protein sequence ID" value="CAG9180275.1"/>
    <property type="molecule type" value="Genomic_DNA"/>
</dbReference>
<dbReference type="SUPFAM" id="SSF51735">
    <property type="entry name" value="NAD(P)-binding Rossmann-fold domains"/>
    <property type="match status" value="1"/>
</dbReference>
<dbReference type="InterPro" id="IPR020843">
    <property type="entry name" value="ER"/>
</dbReference>
<name>A0ABM8XJA1_9BURK</name>
<dbReference type="Pfam" id="PF00107">
    <property type="entry name" value="ADH_zinc_N"/>
    <property type="match status" value="1"/>
</dbReference>
<dbReference type="PANTHER" id="PTHR42940">
    <property type="entry name" value="ALCOHOL DEHYDROGENASE 1-RELATED"/>
    <property type="match status" value="1"/>
</dbReference>
<keyword evidence="9" id="KW-1185">Reference proteome</keyword>
<dbReference type="InterPro" id="IPR002328">
    <property type="entry name" value="ADH_Zn_CS"/>
</dbReference>
<comment type="caution">
    <text evidence="8">The sequence shown here is derived from an EMBL/GenBank/DDBJ whole genome shotgun (WGS) entry which is preliminary data.</text>
</comment>
<dbReference type="InterPro" id="IPR013154">
    <property type="entry name" value="ADH-like_N"/>
</dbReference>
<evidence type="ECO:0000256" key="3">
    <source>
        <dbReference type="ARBA" id="ARBA00022723"/>
    </source>
</evidence>
<reference evidence="8 9" key="1">
    <citation type="submission" date="2021-08" db="EMBL/GenBank/DDBJ databases">
        <authorList>
            <person name="Peeters C."/>
        </authorList>
    </citation>
    <scope>NUCLEOTIDE SEQUENCE [LARGE SCALE GENOMIC DNA]</scope>
    <source>
        <strain evidence="8 9">LMG 32289</strain>
    </source>
</reference>
<gene>
    <name evidence="8" type="primary">adh_2</name>
    <name evidence="8" type="ORF">LMG32289_04575</name>
</gene>
<dbReference type="InterPro" id="IPR036291">
    <property type="entry name" value="NAD(P)-bd_dom_sf"/>
</dbReference>
<evidence type="ECO:0000256" key="2">
    <source>
        <dbReference type="ARBA" id="ARBA00008072"/>
    </source>
</evidence>
<proteinExistence type="inferred from homology"/>
<evidence type="ECO:0000256" key="6">
    <source>
        <dbReference type="RuleBase" id="RU361277"/>
    </source>
</evidence>
<evidence type="ECO:0000313" key="8">
    <source>
        <dbReference type="EMBL" id="CAG9180275.1"/>
    </source>
</evidence>
<comment type="cofactor">
    <cofactor evidence="1 6">
        <name>Zn(2+)</name>
        <dbReference type="ChEBI" id="CHEBI:29105"/>
    </cofactor>
</comment>
<keyword evidence="4 6" id="KW-0862">Zinc</keyword>
<evidence type="ECO:0000256" key="1">
    <source>
        <dbReference type="ARBA" id="ARBA00001947"/>
    </source>
</evidence>
<dbReference type="InterPro" id="IPR011032">
    <property type="entry name" value="GroES-like_sf"/>
</dbReference>
<dbReference type="PROSITE" id="PS00059">
    <property type="entry name" value="ADH_ZINC"/>
    <property type="match status" value="1"/>
</dbReference>
<dbReference type="CDD" id="cd08296">
    <property type="entry name" value="CAD_like"/>
    <property type="match status" value="1"/>
</dbReference>